<dbReference type="EMBL" id="CZQE01000118">
    <property type="protein sequence ID" value="CUS44194.1"/>
    <property type="molecule type" value="Genomic_DNA"/>
</dbReference>
<feature type="region of interest" description="Disordered" evidence="1">
    <location>
        <begin position="54"/>
        <end position="80"/>
    </location>
</feature>
<protein>
    <submittedName>
        <fullName evidence="2">Uncharacterized protein</fullName>
    </submittedName>
</protein>
<gene>
    <name evidence="2" type="ORF">MGWOODY_Smn3014</name>
</gene>
<sequence length="80" mass="8769">MLNHRNTTGRAAALVGAILLTGAVVDAACIAPAAARPRDTREYPVCTRTRVDDCRQMRHSPRPTGAHEKALVERANQQHR</sequence>
<dbReference type="AlphaFoldDB" id="A0A160TKK1"/>
<reference evidence="2" key="1">
    <citation type="submission" date="2015-10" db="EMBL/GenBank/DDBJ databases">
        <authorList>
            <person name="Gilbert D.G."/>
        </authorList>
    </citation>
    <scope>NUCLEOTIDE SEQUENCE</scope>
</reference>
<name>A0A160TKK1_9ZZZZ</name>
<proteinExistence type="predicted"/>
<organism evidence="2">
    <name type="scientific">hydrothermal vent metagenome</name>
    <dbReference type="NCBI Taxonomy" id="652676"/>
    <lineage>
        <taxon>unclassified sequences</taxon>
        <taxon>metagenomes</taxon>
        <taxon>ecological metagenomes</taxon>
    </lineage>
</organism>
<evidence type="ECO:0000256" key="1">
    <source>
        <dbReference type="SAM" id="MobiDB-lite"/>
    </source>
</evidence>
<evidence type="ECO:0000313" key="2">
    <source>
        <dbReference type="EMBL" id="CUS44194.1"/>
    </source>
</evidence>
<accession>A0A160TKK1</accession>